<dbReference type="SUPFAM" id="SSF55383">
    <property type="entry name" value="Copper amine oxidase, domain N"/>
    <property type="match status" value="1"/>
</dbReference>
<keyword evidence="4" id="KW-1185">Reference proteome</keyword>
<reference evidence="3" key="1">
    <citation type="submission" date="2020-08" db="EMBL/GenBank/DDBJ databases">
        <title>Genome public.</title>
        <authorList>
            <person name="Liu C."/>
            <person name="Sun Q."/>
        </authorList>
    </citation>
    <scope>NUCLEOTIDE SEQUENCE</scope>
    <source>
        <strain evidence="3">NSJ-28</strain>
    </source>
</reference>
<dbReference type="Proteomes" id="UP000606499">
    <property type="component" value="Unassembled WGS sequence"/>
</dbReference>
<dbReference type="AlphaFoldDB" id="A0A923LRR6"/>
<proteinExistence type="predicted"/>
<sequence>MKRKFLSSMLAAALLYVGSFSAGAMGVEEVSVPNKQLPALQQSPAGEYATVLEMQVKSGMESVMTVKTDMYDRLVMRFSNTLLMDTQTGTPVSETDIAAGDKVFVYYADYVMETEPPQTDAAAVLVNLEDGHAPARLLTAEAIQHPAEEDGSVTILTDNGELLLTVQKDTDIRPLGTKNIASADDIHMGTRFFAWYDQVALSEPGQAVATRIVIPAQQGSRFAIVVEGDMVLPLDGRVEQGILMVPVRTAAEALGYTVVWNGENESISLKKGERETLLVLGKDQYAADIRMGVAMALGAAPYEVDGVSWAPAEFFSLLGESVTLRAGELHLGIVRNNQLPAPN</sequence>
<dbReference type="RefSeq" id="WP_147573670.1">
    <property type="nucleotide sequence ID" value="NZ_JACOPL010000001.1"/>
</dbReference>
<dbReference type="InterPro" id="IPR012854">
    <property type="entry name" value="Cu_amine_oxidase-like_N"/>
</dbReference>
<dbReference type="EMBL" id="JACOPL010000001">
    <property type="protein sequence ID" value="MBC5724028.1"/>
    <property type="molecule type" value="Genomic_DNA"/>
</dbReference>
<accession>A0A923LRR6</accession>
<gene>
    <name evidence="3" type="ORF">H8S45_00880</name>
</gene>
<evidence type="ECO:0000313" key="3">
    <source>
        <dbReference type="EMBL" id="MBC5724028.1"/>
    </source>
</evidence>
<keyword evidence="1" id="KW-0732">Signal</keyword>
<comment type="caution">
    <text evidence="3">The sequence shown here is derived from an EMBL/GenBank/DDBJ whole genome shotgun (WGS) entry which is preliminary data.</text>
</comment>
<feature type="domain" description="Copper amine oxidase-like N-terminal" evidence="2">
    <location>
        <begin position="238"/>
        <end position="322"/>
    </location>
</feature>
<evidence type="ECO:0000256" key="1">
    <source>
        <dbReference type="SAM" id="SignalP"/>
    </source>
</evidence>
<evidence type="ECO:0000313" key="4">
    <source>
        <dbReference type="Proteomes" id="UP000606499"/>
    </source>
</evidence>
<evidence type="ECO:0000259" key="2">
    <source>
        <dbReference type="Pfam" id="PF07833"/>
    </source>
</evidence>
<dbReference type="Pfam" id="PF07833">
    <property type="entry name" value="Cu_amine_oxidN1"/>
    <property type="match status" value="1"/>
</dbReference>
<feature type="chain" id="PRO_5039036283" evidence="1">
    <location>
        <begin position="25"/>
        <end position="343"/>
    </location>
</feature>
<organism evidence="3 4">
    <name type="scientific">Agathobaculum faecis</name>
    <dbReference type="NCBI Taxonomy" id="2763013"/>
    <lineage>
        <taxon>Bacteria</taxon>
        <taxon>Bacillati</taxon>
        <taxon>Bacillota</taxon>
        <taxon>Clostridia</taxon>
        <taxon>Eubacteriales</taxon>
        <taxon>Butyricicoccaceae</taxon>
        <taxon>Agathobaculum</taxon>
    </lineage>
</organism>
<feature type="signal peptide" evidence="1">
    <location>
        <begin position="1"/>
        <end position="24"/>
    </location>
</feature>
<dbReference type="InterPro" id="IPR036582">
    <property type="entry name" value="Mao_N_sf"/>
</dbReference>
<name>A0A923LRR6_9FIRM</name>
<protein>
    <submittedName>
        <fullName evidence="3">Copper amine oxidase N-terminal domain-containing protein</fullName>
    </submittedName>
</protein>
<dbReference type="Gene3D" id="3.30.457.10">
    <property type="entry name" value="Copper amine oxidase-like, N-terminal domain"/>
    <property type="match status" value="1"/>
</dbReference>